<dbReference type="PROSITE" id="PS50222">
    <property type="entry name" value="EF_HAND_2"/>
    <property type="match status" value="1"/>
</dbReference>
<dbReference type="KEGG" id="bmic:BMR1_02g02685"/>
<name>I7J6D6_BABMR</name>
<evidence type="ECO:0000313" key="3">
    <source>
        <dbReference type="Proteomes" id="UP000002899"/>
    </source>
</evidence>
<dbReference type="GO" id="GO:0005509">
    <property type="term" value="F:calcium ion binding"/>
    <property type="evidence" value="ECO:0007669"/>
    <property type="project" value="InterPro"/>
</dbReference>
<evidence type="ECO:0000259" key="1">
    <source>
        <dbReference type="PROSITE" id="PS50222"/>
    </source>
</evidence>
<dbReference type="OrthoDB" id="363630at2759"/>
<reference evidence="2 3" key="1">
    <citation type="journal article" date="2012" name="Nucleic Acids Res.">
        <title>Sequencing of the smallest Apicomplexan genome from the human pathogen Babesia microti.</title>
        <authorList>
            <person name="Cornillot E."/>
            <person name="Hadj-Kaddour K."/>
            <person name="Dassouli A."/>
            <person name="Noel B."/>
            <person name="Ranwez V."/>
            <person name="Vacherie B."/>
            <person name="Augagneur Y."/>
            <person name="Bres V."/>
            <person name="Duclos A."/>
            <person name="Randazzo S."/>
            <person name="Carcy B."/>
            <person name="Debierre-Grockiego F."/>
            <person name="Delbecq S."/>
            <person name="Moubri-Menage K."/>
            <person name="Shams-Eldin H."/>
            <person name="Usmani-Brown S."/>
            <person name="Bringaud F."/>
            <person name="Wincker P."/>
            <person name="Vivares C.P."/>
            <person name="Schwarz R.T."/>
            <person name="Schetters T.P."/>
            <person name="Krause P.J."/>
            <person name="Gorenflot A."/>
            <person name="Berry V."/>
            <person name="Barbe V."/>
            <person name="Ben Mamoun C."/>
        </authorList>
    </citation>
    <scope>NUCLEOTIDE SEQUENCE [LARGE SCALE GENOMIC DNA]</scope>
    <source>
        <strain evidence="2 3">RI</strain>
    </source>
</reference>
<gene>
    <name evidence="2" type="ORF">BMR1_02g02685</name>
</gene>
<feature type="domain" description="EF-hand" evidence="1">
    <location>
        <begin position="6"/>
        <end position="41"/>
    </location>
</feature>
<sequence>MPKSEVLTSQLSYIFKIFDRGQKGKLDNSDICAIFSNLLGVIPTNDELTFIISHLRSIANSNIHDLNLSTFISAINTELSSKPLSSLLRGVFYGLSGGKDVITTNELLDMAKKAYINISPEAEYRLLAIFPNGTATFDTFVEAIGQSI</sequence>
<dbReference type="Gene3D" id="1.10.238.10">
    <property type="entry name" value="EF-hand"/>
    <property type="match status" value="1"/>
</dbReference>
<evidence type="ECO:0000313" key="2">
    <source>
        <dbReference type="EMBL" id="CCF73692.1"/>
    </source>
</evidence>
<reference evidence="2 3" key="2">
    <citation type="journal article" date="2013" name="PLoS ONE">
        <title>Whole genome mapping and re-organization of the nuclear and mitochondrial genomes of Babesia microti isolates.</title>
        <authorList>
            <person name="Cornillot E."/>
            <person name="Dassouli A."/>
            <person name="Garg A."/>
            <person name="Pachikara N."/>
            <person name="Randazzo S."/>
            <person name="Depoix D."/>
            <person name="Carcy B."/>
            <person name="Delbecq S."/>
            <person name="Frutos R."/>
            <person name="Silva J.C."/>
            <person name="Sutton R."/>
            <person name="Krause P.J."/>
            <person name="Mamoun C.B."/>
        </authorList>
    </citation>
    <scope>NUCLEOTIDE SEQUENCE [LARGE SCALE GENOMIC DNA]</scope>
    <source>
        <strain evidence="2 3">RI</strain>
    </source>
</reference>
<dbReference type="RefSeq" id="XP_012648301.1">
    <property type="nucleotide sequence ID" value="XM_012792847.1"/>
</dbReference>
<dbReference type="OMA" id="DNSDICA"/>
<dbReference type="InterPro" id="IPR011992">
    <property type="entry name" value="EF-hand-dom_pair"/>
</dbReference>
<proteinExistence type="predicted"/>
<dbReference type="GeneID" id="24424320"/>
<dbReference type="InterPro" id="IPR002048">
    <property type="entry name" value="EF_hand_dom"/>
</dbReference>
<dbReference type="EMBL" id="FO082872">
    <property type="protein sequence ID" value="CCF73692.1"/>
    <property type="molecule type" value="Genomic_DNA"/>
</dbReference>
<keyword evidence="3" id="KW-1185">Reference proteome</keyword>
<reference evidence="2 3" key="3">
    <citation type="journal article" date="2016" name="Sci. Rep.">
        <title>Genome-wide diversity and gene expression profiling of Babesia microti isolates identify polymorphic genes that mediate host-pathogen interactions.</title>
        <authorList>
            <person name="Silva J.C."/>
            <person name="Cornillot E."/>
            <person name="McCracken C."/>
            <person name="Usmani-Brown S."/>
            <person name="Dwivedi A."/>
            <person name="Ifeonu O.O."/>
            <person name="Crabtree J."/>
            <person name="Gotia H.T."/>
            <person name="Virji A.Z."/>
            <person name="Reynes C."/>
            <person name="Colinge J."/>
            <person name="Kumar V."/>
            <person name="Lawres L."/>
            <person name="Pazzi J.E."/>
            <person name="Pablo J.V."/>
            <person name="Hung C."/>
            <person name="Brancato J."/>
            <person name="Kumari P."/>
            <person name="Orvis J."/>
            <person name="Tretina K."/>
            <person name="Chibucos M."/>
            <person name="Ott S."/>
            <person name="Sadzewicz L."/>
            <person name="Sengamalay N."/>
            <person name="Shetty A.C."/>
            <person name="Su Q."/>
            <person name="Tallon L."/>
            <person name="Fraser C.M."/>
            <person name="Frutos R."/>
            <person name="Molina D.M."/>
            <person name="Krause P.J."/>
            <person name="Ben Mamoun C."/>
        </authorList>
    </citation>
    <scope>NUCLEOTIDE SEQUENCE [LARGE SCALE GENOMIC DNA]</scope>
    <source>
        <strain evidence="2 3">RI</strain>
    </source>
</reference>
<protein>
    <recommendedName>
        <fullName evidence="1">EF-hand domain-containing protein</fullName>
    </recommendedName>
</protein>
<accession>I7J6D6</accession>
<dbReference type="Proteomes" id="UP000002899">
    <property type="component" value="Chromosome II"/>
</dbReference>
<dbReference type="AlphaFoldDB" id="I7J6D6"/>
<organism evidence="2 3">
    <name type="scientific">Babesia microti (strain RI)</name>
    <dbReference type="NCBI Taxonomy" id="1133968"/>
    <lineage>
        <taxon>Eukaryota</taxon>
        <taxon>Sar</taxon>
        <taxon>Alveolata</taxon>
        <taxon>Apicomplexa</taxon>
        <taxon>Aconoidasida</taxon>
        <taxon>Piroplasmida</taxon>
        <taxon>Babesiidae</taxon>
        <taxon>Babesia</taxon>
    </lineage>
</organism>
<dbReference type="SUPFAM" id="SSF47473">
    <property type="entry name" value="EF-hand"/>
    <property type="match status" value="1"/>
</dbReference>
<dbReference type="VEuPathDB" id="PiroplasmaDB:BMR1_02g02685"/>